<dbReference type="Pfam" id="PF13540">
    <property type="entry name" value="RCC1_2"/>
    <property type="match status" value="1"/>
</dbReference>
<dbReference type="InterPro" id="IPR003644">
    <property type="entry name" value="Calx_beta"/>
</dbReference>
<dbReference type="Pfam" id="PF25390">
    <property type="entry name" value="WD40_RLD"/>
    <property type="match status" value="1"/>
</dbReference>
<dbReference type="InterPro" id="IPR038081">
    <property type="entry name" value="CalX-like_sf"/>
</dbReference>
<evidence type="ECO:0000256" key="2">
    <source>
        <dbReference type="ARBA" id="ARBA00022737"/>
    </source>
</evidence>
<dbReference type="InterPro" id="IPR058923">
    <property type="entry name" value="RCC1-like_dom"/>
</dbReference>
<dbReference type="EMBL" id="ATBP01000836">
    <property type="protein sequence ID" value="ETR68775.1"/>
    <property type="molecule type" value="Genomic_DNA"/>
</dbReference>
<name>A0A1V1P205_9BACT</name>
<dbReference type="InterPro" id="IPR009091">
    <property type="entry name" value="RCC1/BLIP-II"/>
</dbReference>
<dbReference type="GO" id="GO:0016020">
    <property type="term" value="C:membrane"/>
    <property type="evidence" value="ECO:0007669"/>
    <property type="project" value="InterPro"/>
</dbReference>
<feature type="domain" description="Calx-beta" evidence="4">
    <location>
        <begin position="338"/>
        <end position="432"/>
    </location>
</feature>
<dbReference type="Pfam" id="PF07603">
    <property type="entry name" value="Lcl_C"/>
    <property type="match status" value="2"/>
</dbReference>
<evidence type="ECO:0000313" key="6">
    <source>
        <dbReference type="Proteomes" id="UP000189670"/>
    </source>
</evidence>
<dbReference type="PROSITE" id="PS50012">
    <property type="entry name" value="RCC1_3"/>
    <property type="match status" value="6"/>
</dbReference>
<dbReference type="Proteomes" id="UP000189670">
    <property type="component" value="Unassembled WGS sequence"/>
</dbReference>
<keyword evidence="1" id="KW-0732">Signal</keyword>
<keyword evidence="2" id="KW-0677">Repeat</keyword>
<dbReference type="AlphaFoldDB" id="A0A1V1P205"/>
<dbReference type="InterPro" id="IPR051210">
    <property type="entry name" value="Ub_ligase/GEF_domain"/>
</dbReference>
<protein>
    <recommendedName>
        <fullName evidence="4">Calx-beta domain-containing protein</fullName>
    </recommendedName>
</protein>
<dbReference type="Gene3D" id="2.60.40.2030">
    <property type="match status" value="1"/>
</dbReference>
<dbReference type="SMART" id="SM00237">
    <property type="entry name" value="Calx_beta"/>
    <property type="match status" value="1"/>
</dbReference>
<dbReference type="PANTHER" id="PTHR22870:SF408">
    <property type="entry name" value="OS09G0560450 PROTEIN"/>
    <property type="match status" value="1"/>
</dbReference>
<dbReference type="PANTHER" id="PTHR22870">
    <property type="entry name" value="REGULATOR OF CHROMOSOME CONDENSATION"/>
    <property type="match status" value="1"/>
</dbReference>
<dbReference type="Pfam" id="PF03160">
    <property type="entry name" value="Calx-beta"/>
    <property type="match status" value="1"/>
</dbReference>
<accession>A0A1V1P205</accession>
<dbReference type="SUPFAM" id="SSF50985">
    <property type="entry name" value="RCC1/BLIP-II"/>
    <property type="match status" value="1"/>
</dbReference>
<evidence type="ECO:0000313" key="5">
    <source>
        <dbReference type="EMBL" id="ETR68775.1"/>
    </source>
</evidence>
<dbReference type="InterPro" id="IPR011460">
    <property type="entry name" value="Lcl_C"/>
</dbReference>
<organism evidence="5 6">
    <name type="scientific">Candidatus Magnetoglobus multicellularis str. Araruama</name>
    <dbReference type="NCBI Taxonomy" id="890399"/>
    <lineage>
        <taxon>Bacteria</taxon>
        <taxon>Pseudomonadati</taxon>
        <taxon>Thermodesulfobacteriota</taxon>
        <taxon>Desulfobacteria</taxon>
        <taxon>Desulfobacterales</taxon>
        <taxon>Desulfobacteraceae</taxon>
        <taxon>Candidatus Magnetoglobus</taxon>
    </lineage>
</organism>
<evidence type="ECO:0000256" key="3">
    <source>
        <dbReference type="ARBA" id="ARBA00022837"/>
    </source>
</evidence>
<proteinExistence type="predicted"/>
<reference evidence="6" key="1">
    <citation type="submission" date="2012-11" db="EMBL/GenBank/DDBJ databases">
        <authorList>
            <person name="Lucero-Rivera Y.E."/>
            <person name="Tovar-Ramirez D."/>
        </authorList>
    </citation>
    <scope>NUCLEOTIDE SEQUENCE [LARGE SCALE GENOMIC DNA]</scope>
    <source>
        <strain evidence="6">Araruama</strain>
    </source>
</reference>
<evidence type="ECO:0000256" key="1">
    <source>
        <dbReference type="ARBA" id="ARBA00022729"/>
    </source>
</evidence>
<dbReference type="InterPro" id="IPR000408">
    <property type="entry name" value="Reg_chr_condens"/>
</dbReference>
<keyword evidence="3" id="KW-0106">Calcium</keyword>
<gene>
    <name evidence="5" type="ORF">OMM_10183</name>
</gene>
<evidence type="ECO:0000259" key="4">
    <source>
        <dbReference type="SMART" id="SM00237"/>
    </source>
</evidence>
<dbReference type="SUPFAM" id="SSF141072">
    <property type="entry name" value="CalX-like"/>
    <property type="match status" value="1"/>
</dbReference>
<comment type="caution">
    <text evidence="5">The sequence shown here is derived from an EMBL/GenBank/DDBJ whole genome shotgun (WGS) entry which is preliminary data.</text>
</comment>
<dbReference type="Gene3D" id="2.130.10.30">
    <property type="entry name" value="Regulator of chromosome condensation 1/beta-lactamase-inhibitor protein II"/>
    <property type="match status" value="2"/>
</dbReference>
<dbReference type="PRINTS" id="PR00633">
    <property type="entry name" value="RCCNDNSATION"/>
</dbReference>
<sequence>MLTATLAQSNPIQNKTIQVSNGVHHSLILKEDGTVWAFGSNAYGQLCDGTTTNRNRPVQVSGLTNVVMVSAGGNQSFAIKDDGTVWACGGNPSGELGDGTITNRSRPVQTGVSNVIKIASGGAHSIALKDDGTVWAWGYNKYGQLGIGTTTKSIFPVQVPGVSNIVDIVAENCHSLALRNDGIVLGWGLNGPGQLGDGTNNDQRSPIQIPGVSNITLIEAGTKFSLFLKDDGSVWGAGGNHLPSTTTQLSELSNITYLTTKYEHIIVQKNDGTIWAWGPNNAGQLGDGTTTDQDSPIHVPELEQFTTIDAGYCNNLALKDDGTVWSWGCNDSGQLGYPDASILPKPVFSSIQFASKSYTATQNTTIVVTVISTDQKEVSYTTVDGSAIKGVDYVYTSGSLTFQGNETEKTISIIILNNPSSYTNKTFGLSLDVPSTEFLNDASQATITILGNKRSQVNQLISRIPDTGQTKCYDNEKEIPCPNPGEDFYGQDAHYNINPQSFTKLDAQGNNLPDSATEWIMVRDNVTGLIWEVKTDDGSIHDKDNTYTWYDSNPETNGGDAGTEGDTTDTEDFIKGLNDSNYGGFSDWRLPSISELTSIGHSEKRTPSITTLYFPKTISSFYWSSTSYAVTIGKAWGVDFDYFNDDRNEKSSLYYVRAVREGQCLSFDNSVNWVINNDETVTDTLSGLMWQRGSSSNTMTWQNAIVYSENLTISDYNDWRLPTIMELRSIIDYSKKCLL</sequence>
<dbReference type="GO" id="GO:0007154">
    <property type="term" value="P:cell communication"/>
    <property type="evidence" value="ECO:0007669"/>
    <property type="project" value="InterPro"/>
</dbReference>